<keyword evidence="1" id="KW-0408">Iron</keyword>
<evidence type="ECO:0000313" key="3">
    <source>
        <dbReference type="EMBL" id="GAB77412.1"/>
    </source>
</evidence>
<reference evidence="3 4" key="1">
    <citation type="submission" date="2012-08" db="EMBL/GenBank/DDBJ databases">
        <title>Whole genome shotgun sequence of Austwickia chelonae NBRC 105200.</title>
        <authorList>
            <person name="Yoshida I."/>
            <person name="Hosoyama A."/>
            <person name="Tsuchikane K."/>
            <person name="Katsumata H."/>
            <person name="Ando Y."/>
            <person name="Ohji S."/>
            <person name="Hamada M."/>
            <person name="Tamura T."/>
            <person name="Yamazoe A."/>
            <person name="Yamazaki S."/>
            <person name="Fujita N."/>
        </authorList>
    </citation>
    <scope>NUCLEOTIDE SEQUENCE [LARGE SCALE GENOMIC DNA]</scope>
    <source>
        <strain evidence="3 4">NBRC 105200</strain>
    </source>
</reference>
<dbReference type="GO" id="GO:0046914">
    <property type="term" value="F:transition metal ion binding"/>
    <property type="evidence" value="ECO:0007669"/>
    <property type="project" value="InterPro"/>
</dbReference>
<dbReference type="InterPro" id="IPR038157">
    <property type="entry name" value="FeoA_core_dom"/>
</dbReference>
<dbReference type="Pfam" id="PF04023">
    <property type="entry name" value="FeoA"/>
    <property type="match status" value="1"/>
</dbReference>
<proteinExistence type="predicted"/>
<comment type="caution">
    <text evidence="3">The sequence shown here is derived from an EMBL/GenBank/DDBJ whole genome shotgun (WGS) entry which is preliminary data.</text>
</comment>
<dbReference type="EMBL" id="BAGZ01000005">
    <property type="protein sequence ID" value="GAB77412.1"/>
    <property type="molecule type" value="Genomic_DNA"/>
</dbReference>
<organism evidence="3 4">
    <name type="scientific">Austwickia chelonae NBRC 105200</name>
    <dbReference type="NCBI Taxonomy" id="1184607"/>
    <lineage>
        <taxon>Bacteria</taxon>
        <taxon>Bacillati</taxon>
        <taxon>Actinomycetota</taxon>
        <taxon>Actinomycetes</taxon>
        <taxon>Micrococcales</taxon>
        <taxon>Dermatophilaceae</taxon>
        <taxon>Austwickia</taxon>
    </lineage>
</organism>
<name>K6W6E9_9MICO</name>
<evidence type="ECO:0000256" key="1">
    <source>
        <dbReference type="ARBA" id="ARBA00023004"/>
    </source>
</evidence>
<feature type="domain" description="Ferrous iron transporter FeoA-like" evidence="2">
    <location>
        <begin position="8"/>
        <end position="79"/>
    </location>
</feature>
<protein>
    <recommendedName>
        <fullName evidence="2">Ferrous iron transporter FeoA-like domain-containing protein</fullName>
    </recommendedName>
</protein>
<dbReference type="InterPro" id="IPR008988">
    <property type="entry name" value="Transcriptional_repressor_C"/>
</dbReference>
<keyword evidence="4" id="KW-1185">Reference proteome</keyword>
<dbReference type="eggNOG" id="ENOG5031HS6">
    <property type="taxonomic scope" value="Bacteria"/>
</dbReference>
<dbReference type="AlphaFoldDB" id="K6W6E9"/>
<sequence>MPCSKTPLPLAEMPLGVSHTLDSVTVVDGPRRRLSELGLRPGARLTVLRRTAGGGRIVSVDGSRIALDAQITHQLTGYAREATA</sequence>
<dbReference type="InterPro" id="IPR007167">
    <property type="entry name" value="Fe-transptr_FeoA-like"/>
</dbReference>
<dbReference type="RefSeq" id="WP_006502164.1">
    <property type="nucleotide sequence ID" value="NZ_BAGZ01000005.1"/>
</dbReference>
<dbReference type="Gene3D" id="2.30.30.90">
    <property type="match status" value="1"/>
</dbReference>
<dbReference type="STRING" id="100225.SAMN05421595_1247"/>
<dbReference type="SMART" id="SM00899">
    <property type="entry name" value="FeoA"/>
    <property type="match status" value="1"/>
</dbReference>
<evidence type="ECO:0000259" key="2">
    <source>
        <dbReference type="SMART" id="SM00899"/>
    </source>
</evidence>
<gene>
    <name evidence="3" type="ORF">AUCHE_05_03230</name>
</gene>
<dbReference type="Proteomes" id="UP000008495">
    <property type="component" value="Unassembled WGS sequence"/>
</dbReference>
<dbReference type="SUPFAM" id="SSF50037">
    <property type="entry name" value="C-terminal domain of transcriptional repressors"/>
    <property type="match status" value="1"/>
</dbReference>
<evidence type="ECO:0000313" key="4">
    <source>
        <dbReference type="Proteomes" id="UP000008495"/>
    </source>
</evidence>
<accession>K6W6E9</accession>